<dbReference type="RefSeq" id="WP_014866925.1">
    <property type="nucleotide sequence ID" value="NC_018227.2"/>
</dbReference>
<dbReference type="GeneID" id="55564129"/>
<dbReference type="KEGG" id="mbg:BN140_1026"/>
<sequence>MRKNIQEASGHSPDPIAKPVRENRAAGGKARLMTLHNEESKCTVQTG</sequence>
<evidence type="ECO:0000256" key="1">
    <source>
        <dbReference type="SAM" id="MobiDB-lite"/>
    </source>
</evidence>
<accession>I7LM50</accession>
<dbReference type="STRING" id="1201294.BN140_1026"/>
<reference evidence="3" key="1">
    <citation type="journal article" date="2012" name="J. Bacteriol.">
        <title>Complete genome sequence of the hydrogenotrophic, methanogenic archaeon Methanoculleus bourgensis strain MS2T, isolated from a sewage sludge digester.</title>
        <authorList>
            <person name="Maus I."/>
            <person name="Wibberg D."/>
            <person name="Stantscheff R."/>
            <person name="Eikmeyer F.G."/>
            <person name="Seffner A."/>
            <person name="Boelter J."/>
            <person name="Szczepanowski R."/>
            <person name="Blom J."/>
            <person name="Jaenicke S."/>
            <person name="Konig H."/>
            <person name="Puhler A."/>
            <person name="Schluter A."/>
        </authorList>
    </citation>
    <scope>NUCLEOTIDE SEQUENCE [LARGE SCALE GENOMIC DNA]</scope>
    <source>
        <strain evidence="3">ATCC 43281 / DSM 3045 / OCM 15 / MS2</strain>
    </source>
</reference>
<gene>
    <name evidence="2" type="ordered locus">BN140_1026</name>
</gene>
<dbReference type="Proteomes" id="UP000009007">
    <property type="component" value="Chromosome I"/>
</dbReference>
<organism evidence="2 3">
    <name type="scientific">Methanoculleus bourgensis (strain ATCC 43281 / DSM 3045 / OCM 15 / MS2)</name>
    <name type="common">Methanogenium bourgense</name>
    <dbReference type="NCBI Taxonomy" id="1201294"/>
    <lineage>
        <taxon>Archaea</taxon>
        <taxon>Methanobacteriati</taxon>
        <taxon>Methanobacteriota</taxon>
        <taxon>Stenosarchaea group</taxon>
        <taxon>Methanomicrobia</taxon>
        <taxon>Methanomicrobiales</taxon>
        <taxon>Methanomicrobiaceae</taxon>
        <taxon>Methanoculleus</taxon>
    </lineage>
</organism>
<dbReference type="EMBL" id="HE964772">
    <property type="protein sequence ID" value="CCJ35949.1"/>
    <property type="molecule type" value="Genomic_DNA"/>
</dbReference>
<feature type="region of interest" description="Disordered" evidence="1">
    <location>
        <begin position="1"/>
        <end position="26"/>
    </location>
</feature>
<keyword evidence="3" id="KW-1185">Reference proteome</keyword>
<evidence type="ECO:0000313" key="3">
    <source>
        <dbReference type="Proteomes" id="UP000009007"/>
    </source>
</evidence>
<name>I7LM50_METBM</name>
<protein>
    <submittedName>
        <fullName evidence="2">Uncharacterized protein</fullName>
    </submittedName>
</protein>
<proteinExistence type="predicted"/>
<evidence type="ECO:0000313" key="2">
    <source>
        <dbReference type="EMBL" id="CCJ35949.1"/>
    </source>
</evidence>
<dbReference type="HOGENOM" id="CLU_3163086_0_0_2"/>
<dbReference type="AlphaFoldDB" id="I7LM50"/>